<reference evidence="3" key="1">
    <citation type="submission" date="2021-12" db="EMBL/GenBank/DDBJ databases">
        <authorList>
            <person name="King R."/>
        </authorList>
    </citation>
    <scope>NUCLEOTIDE SEQUENCE</scope>
</reference>
<dbReference type="EMBL" id="OU963863">
    <property type="protein sequence ID" value="CAH0384709.1"/>
    <property type="molecule type" value="Genomic_DNA"/>
</dbReference>
<gene>
    <name evidence="3" type="ORF">BEMITA_LOCUS4007</name>
</gene>
<comment type="similarity">
    <text evidence="1">Belongs to the phosphohexose mutase family.</text>
</comment>
<dbReference type="PANTHER" id="PTHR45955:SF1">
    <property type="entry name" value="PHOSPHOACETYLGLUCOSAMINE MUTASE"/>
    <property type="match status" value="1"/>
</dbReference>
<evidence type="ECO:0000256" key="1">
    <source>
        <dbReference type="ARBA" id="ARBA00010231"/>
    </source>
</evidence>
<dbReference type="Pfam" id="PF02878">
    <property type="entry name" value="PGM_PMM_I"/>
    <property type="match status" value="1"/>
</dbReference>
<evidence type="ECO:0000259" key="2">
    <source>
        <dbReference type="Pfam" id="PF02878"/>
    </source>
</evidence>
<evidence type="ECO:0000313" key="3">
    <source>
        <dbReference type="EMBL" id="CAH0384709.1"/>
    </source>
</evidence>
<feature type="domain" description="Alpha-D-phosphohexomutase alpha/beta/alpha" evidence="2">
    <location>
        <begin position="1"/>
        <end position="30"/>
    </location>
</feature>
<dbReference type="InterPro" id="IPR005844">
    <property type="entry name" value="A-D-PHexomutase_a/b/a-I"/>
</dbReference>
<dbReference type="InterPro" id="IPR016055">
    <property type="entry name" value="A-D-PHexomutase_a/b/a-I/II/III"/>
</dbReference>
<sequence length="101" mass="11432">MITASHNPEDDNGIKIVDPMGEMLEGAWETYATDMVNTPDASLEQFLQRVIATHQVNLKAKSLVFLGWDTRYVNLPSCCELVERQKLKNDCPLLVNPKKSR</sequence>
<dbReference type="Gene3D" id="3.40.120.10">
    <property type="entry name" value="Alpha-D-Glucose-1,6-Bisphosphate, subunit A, domain 3"/>
    <property type="match status" value="1"/>
</dbReference>
<keyword evidence="4" id="KW-1185">Reference proteome</keyword>
<dbReference type="GO" id="GO:0004610">
    <property type="term" value="F:phosphoacetylglucosamine mutase activity"/>
    <property type="evidence" value="ECO:0007669"/>
    <property type="project" value="TreeGrafter"/>
</dbReference>
<accession>A0A9P0EYS8</accession>
<dbReference type="PANTHER" id="PTHR45955">
    <property type="entry name" value="PHOSPHOACETYLGLUCOSAMINE MUTASE"/>
    <property type="match status" value="1"/>
</dbReference>
<dbReference type="AlphaFoldDB" id="A0A9P0EYS8"/>
<proteinExistence type="inferred from homology"/>
<dbReference type="Proteomes" id="UP001152759">
    <property type="component" value="Chromosome 2"/>
</dbReference>
<dbReference type="GO" id="GO:0005975">
    <property type="term" value="P:carbohydrate metabolic process"/>
    <property type="evidence" value="ECO:0007669"/>
    <property type="project" value="InterPro"/>
</dbReference>
<evidence type="ECO:0000313" key="4">
    <source>
        <dbReference type="Proteomes" id="UP001152759"/>
    </source>
</evidence>
<organism evidence="3 4">
    <name type="scientific">Bemisia tabaci</name>
    <name type="common">Sweetpotato whitefly</name>
    <name type="synonym">Aleurodes tabaci</name>
    <dbReference type="NCBI Taxonomy" id="7038"/>
    <lineage>
        <taxon>Eukaryota</taxon>
        <taxon>Metazoa</taxon>
        <taxon>Ecdysozoa</taxon>
        <taxon>Arthropoda</taxon>
        <taxon>Hexapoda</taxon>
        <taxon>Insecta</taxon>
        <taxon>Pterygota</taxon>
        <taxon>Neoptera</taxon>
        <taxon>Paraneoptera</taxon>
        <taxon>Hemiptera</taxon>
        <taxon>Sternorrhyncha</taxon>
        <taxon>Aleyrodoidea</taxon>
        <taxon>Aleyrodidae</taxon>
        <taxon>Aleyrodinae</taxon>
        <taxon>Bemisia</taxon>
    </lineage>
</organism>
<name>A0A9P0EYS8_BEMTA</name>
<dbReference type="SUPFAM" id="SSF53738">
    <property type="entry name" value="Phosphoglucomutase, first 3 domains"/>
    <property type="match status" value="1"/>
</dbReference>
<protein>
    <recommendedName>
        <fullName evidence="2">Alpha-D-phosphohexomutase alpha/beta/alpha domain-containing protein</fullName>
    </recommendedName>
</protein>
<dbReference type="GO" id="GO:0006048">
    <property type="term" value="P:UDP-N-acetylglucosamine biosynthetic process"/>
    <property type="evidence" value="ECO:0007669"/>
    <property type="project" value="TreeGrafter"/>
</dbReference>